<feature type="region of interest" description="Disordered" evidence="3">
    <location>
        <begin position="1"/>
        <end position="21"/>
    </location>
</feature>
<dbReference type="InterPro" id="IPR009003">
    <property type="entry name" value="Peptidase_S1_PA"/>
</dbReference>
<reference evidence="6 7" key="1">
    <citation type="submission" date="2019-08" db="EMBL/GenBank/DDBJ databases">
        <title>Actinomadura sp. nov. CYP1-5 isolated from mountain soil.</title>
        <authorList>
            <person name="Songsumanus A."/>
            <person name="Kuncharoen N."/>
            <person name="Kudo T."/>
            <person name="Yuki M."/>
            <person name="Igarashi Y."/>
            <person name="Tanasupawat S."/>
        </authorList>
    </citation>
    <scope>NUCLEOTIDE SEQUENCE [LARGE SCALE GENOMIC DNA]</scope>
    <source>
        <strain evidence="6 7">JCM 14158</strain>
    </source>
</reference>
<dbReference type="CDD" id="cd00190">
    <property type="entry name" value="Tryp_SPc"/>
    <property type="match status" value="1"/>
</dbReference>
<dbReference type="Gene3D" id="2.40.10.10">
    <property type="entry name" value="Trypsin-like serine proteases"/>
    <property type="match status" value="1"/>
</dbReference>
<gene>
    <name evidence="6" type="ORF">FXF69_15970</name>
</gene>
<evidence type="ECO:0000256" key="2">
    <source>
        <dbReference type="RuleBase" id="RU363034"/>
    </source>
</evidence>
<dbReference type="Pfam" id="PF00089">
    <property type="entry name" value="Trypsin"/>
    <property type="match status" value="1"/>
</dbReference>
<feature type="signal peptide" evidence="4">
    <location>
        <begin position="1"/>
        <end position="49"/>
    </location>
</feature>
<dbReference type="PANTHER" id="PTHR24256">
    <property type="entry name" value="TRYPTASE-RELATED"/>
    <property type="match status" value="1"/>
</dbReference>
<evidence type="ECO:0000259" key="5">
    <source>
        <dbReference type="PROSITE" id="PS50240"/>
    </source>
</evidence>
<evidence type="ECO:0000313" key="6">
    <source>
        <dbReference type="EMBL" id="TYB46700.1"/>
    </source>
</evidence>
<protein>
    <submittedName>
        <fullName evidence="6">Serine protease</fullName>
    </submittedName>
</protein>
<proteinExistence type="predicted"/>
<dbReference type="EMBL" id="VSFG01000002">
    <property type="protein sequence ID" value="TYB46700.1"/>
    <property type="molecule type" value="Genomic_DNA"/>
</dbReference>
<dbReference type="GO" id="GO:0006508">
    <property type="term" value="P:proteolysis"/>
    <property type="evidence" value="ECO:0007669"/>
    <property type="project" value="UniProtKB-KW"/>
</dbReference>
<dbReference type="SUPFAM" id="SSF50494">
    <property type="entry name" value="Trypsin-like serine proteases"/>
    <property type="match status" value="1"/>
</dbReference>
<accession>A0A5D0NQ03</accession>
<dbReference type="InterPro" id="IPR043504">
    <property type="entry name" value="Peptidase_S1_PA_chymotrypsin"/>
</dbReference>
<keyword evidence="2" id="KW-0720">Serine protease</keyword>
<dbReference type="STRING" id="1220554.GCA_001552135_03062"/>
<comment type="caution">
    <text evidence="6">The sequence shown here is derived from an EMBL/GenBank/DDBJ whole genome shotgun (WGS) entry which is preliminary data.</text>
</comment>
<dbReference type="PROSITE" id="PS00135">
    <property type="entry name" value="TRYPSIN_SER"/>
    <property type="match status" value="1"/>
</dbReference>
<dbReference type="InterPro" id="IPR033116">
    <property type="entry name" value="TRYPSIN_SER"/>
</dbReference>
<evidence type="ECO:0000313" key="7">
    <source>
        <dbReference type="Proteomes" id="UP000323380"/>
    </source>
</evidence>
<dbReference type="SMART" id="SM00020">
    <property type="entry name" value="Tryp_SPc"/>
    <property type="match status" value="1"/>
</dbReference>
<keyword evidence="2" id="KW-0378">Hydrolase</keyword>
<evidence type="ECO:0000256" key="3">
    <source>
        <dbReference type="SAM" id="MobiDB-lite"/>
    </source>
</evidence>
<dbReference type="InterPro" id="IPR018114">
    <property type="entry name" value="TRYPSIN_HIS"/>
</dbReference>
<dbReference type="PRINTS" id="PR00722">
    <property type="entry name" value="CHYMOTRYPSIN"/>
</dbReference>
<feature type="chain" id="PRO_5022818958" evidence="4">
    <location>
        <begin position="50"/>
        <end position="300"/>
    </location>
</feature>
<keyword evidence="2 6" id="KW-0645">Protease</keyword>
<dbReference type="AlphaFoldDB" id="A0A5D0NQ03"/>
<dbReference type="PROSITE" id="PS50240">
    <property type="entry name" value="TRYPSIN_DOM"/>
    <property type="match status" value="1"/>
</dbReference>
<dbReference type="InterPro" id="IPR001314">
    <property type="entry name" value="Peptidase_S1A"/>
</dbReference>
<dbReference type="InterPro" id="IPR001254">
    <property type="entry name" value="Trypsin_dom"/>
</dbReference>
<keyword evidence="7" id="KW-1185">Reference proteome</keyword>
<dbReference type="Proteomes" id="UP000323380">
    <property type="component" value="Unassembled WGS sequence"/>
</dbReference>
<dbReference type="GO" id="GO:0004252">
    <property type="term" value="F:serine-type endopeptidase activity"/>
    <property type="evidence" value="ECO:0007669"/>
    <property type="project" value="InterPro"/>
</dbReference>
<feature type="domain" description="Peptidase S1" evidence="5">
    <location>
        <begin position="63"/>
        <end position="298"/>
    </location>
</feature>
<name>A0A5D0NQ03_9ACTN</name>
<keyword evidence="4" id="KW-0732">Signal</keyword>
<organism evidence="6 7">
    <name type="scientific">Actinomadura chibensis</name>
    <dbReference type="NCBI Taxonomy" id="392828"/>
    <lineage>
        <taxon>Bacteria</taxon>
        <taxon>Bacillati</taxon>
        <taxon>Actinomycetota</taxon>
        <taxon>Actinomycetes</taxon>
        <taxon>Streptosporangiales</taxon>
        <taxon>Thermomonosporaceae</taxon>
        <taxon>Actinomadura</taxon>
    </lineage>
</organism>
<keyword evidence="1" id="KW-1015">Disulfide bond</keyword>
<dbReference type="PROSITE" id="PS00134">
    <property type="entry name" value="TRYPSIN_HIS"/>
    <property type="match status" value="1"/>
</dbReference>
<evidence type="ECO:0000256" key="4">
    <source>
        <dbReference type="SAM" id="SignalP"/>
    </source>
</evidence>
<dbReference type="InterPro" id="IPR051487">
    <property type="entry name" value="Ser/Thr_Proteases_Immune/Dev"/>
</dbReference>
<dbReference type="FunFam" id="2.40.10.10:FF:000068">
    <property type="entry name" value="transmembrane protease serine 2"/>
    <property type="match status" value="1"/>
</dbReference>
<sequence length="300" mass="31001">MVPRRRTSPSAAPPGRTGRTPTVRKLRLALIAPAAAALCLGTTAPSALADPDPPGPGDVTATIIGGEDATEPYSFMVSLQDPSGGHFCGGSLITDRWVVTAAHCVQSKQPGDLQLRVGSLRKDEGGGVRGADRIVVHPDRTETAFDVALVRLDRPVANAPVPLDARQPTGTPVRLIGWGCASPGPNTGCADAPDVLQQLDSAIREPSACVNIVAPIDAAAEVCTGNPDTRSGACFGDSGGPLLRGTPAGWRLIGAFSRVEALPYDPDKPAPQLPDCSTGKGIYTDVTAHREWIESVVSAA</sequence>
<evidence type="ECO:0000256" key="1">
    <source>
        <dbReference type="ARBA" id="ARBA00023157"/>
    </source>
</evidence>